<keyword evidence="2" id="KW-1064">Adaptive immunity</keyword>
<feature type="chain" id="PRO_5034973655" description="Immunoglobulin V-set domain-containing protein" evidence="4">
    <location>
        <begin position="37"/>
        <end position="126"/>
    </location>
</feature>
<dbReference type="InterPro" id="IPR036179">
    <property type="entry name" value="Ig-like_dom_sf"/>
</dbReference>
<dbReference type="InterPro" id="IPR050199">
    <property type="entry name" value="IgHV"/>
</dbReference>
<evidence type="ECO:0000256" key="1">
    <source>
        <dbReference type="ARBA" id="ARBA00022859"/>
    </source>
</evidence>
<organism evidence="6 7">
    <name type="scientific">Chinchilla lanigera</name>
    <name type="common">Long-tailed chinchilla</name>
    <name type="synonym">Chinchilla villidera</name>
    <dbReference type="NCBI Taxonomy" id="34839"/>
    <lineage>
        <taxon>Eukaryota</taxon>
        <taxon>Metazoa</taxon>
        <taxon>Chordata</taxon>
        <taxon>Craniata</taxon>
        <taxon>Vertebrata</taxon>
        <taxon>Euteleostomi</taxon>
        <taxon>Mammalia</taxon>
        <taxon>Eutheria</taxon>
        <taxon>Euarchontoglires</taxon>
        <taxon>Glires</taxon>
        <taxon>Rodentia</taxon>
        <taxon>Hystricomorpha</taxon>
        <taxon>Chinchillidae</taxon>
        <taxon>Chinchilla</taxon>
    </lineage>
</organism>
<dbReference type="Ensembl" id="ENSCLAT00000000907.1">
    <property type="protein sequence ID" value="ENSCLAP00000000870.1"/>
    <property type="gene ID" value="ENSCLAG00000000676.1"/>
</dbReference>
<reference evidence="6" key="1">
    <citation type="submission" date="2025-08" db="UniProtKB">
        <authorList>
            <consortium name="Ensembl"/>
        </authorList>
    </citation>
    <scope>IDENTIFICATION</scope>
</reference>
<keyword evidence="3" id="KW-1280">Immunoglobulin</keyword>
<feature type="signal peptide" evidence="4">
    <location>
        <begin position="1"/>
        <end position="36"/>
    </location>
</feature>
<dbReference type="GeneTree" id="ENSGT01050000244871"/>
<keyword evidence="1" id="KW-0391">Immunity</keyword>
<dbReference type="AlphaFoldDB" id="A0A8C2UH51"/>
<dbReference type="Gene3D" id="2.60.40.10">
    <property type="entry name" value="Immunoglobulins"/>
    <property type="match status" value="1"/>
</dbReference>
<feature type="domain" description="Immunoglobulin V-set" evidence="5">
    <location>
        <begin position="53"/>
        <end position="126"/>
    </location>
</feature>
<evidence type="ECO:0000259" key="5">
    <source>
        <dbReference type="SMART" id="SM00406"/>
    </source>
</evidence>
<dbReference type="Proteomes" id="UP000694398">
    <property type="component" value="Unassembled WGS sequence"/>
</dbReference>
<accession>A0A8C2UH51</accession>
<dbReference type="OMA" id="ALYYCTK"/>
<reference evidence="6" key="2">
    <citation type="submission" date="2025-09" db="UniProtKB">
        <authorList>
            <consortium name="Ensembl"/>
        </authorList>
    </citation>
    <scope>IDENTIFICATION</scope>
</reference>
<keyword evidence="7" id="KW-1185">Reference proteome</keyword>
<name>A0A8C2UH51_CHILA</name>
<dbReference type="SMART" id="SM00406">
    <property type="entry name" value="IGv"/>
    <property type="match status" value="1"/>
</dbReference>
<sequence>MPRCFLSVIRTEQRQHIIQLALSWVFLVAVLKGVQAEVQLVESGGGLVQPETSLRLSCVSSGFTFSDYCMDWFRQAPGTGLEWVGFIRNKANSHTTENAASVKGRFTISRDDSKITVYLQMTKLKT</sequence>
<protein>
    <recommendedName>
        <fullName evidence="5">Immunoglobulin V-set domain-containing protein</fullName>
    </recommendedName>
</protein>
<evidence type="ECO:0000313" key="7">
    <source>
        <dbReference type="Proteomes" id="UP000694398"/>
    </source>
</evidence>
<dbReference type="PANTHER" id="PTHR23266">
    <property type="entry name" value="IMMUNOGLOBULIN HEAVY CHAIN"/>
    <property type="match status" value="1"/>
</dbReference>
<proteinExistence type="predicted"/>
<keyword evidence="4" id="KW-0732">Signal</keyword>
<dbReference type="SUPFAM" id="SSF48726">
    <property type="entry name" value="Immunoglobulin"/>
    <property type="match status" value="1"/>
</dbReference>
<evidence type="ECO:0000256" key="2">
    <source>
        <dbReference type="ARBA" id="ARBA00023130"/>
    </source>
</evidence>
<evidence type="ECO:0000313" key="6">
    <source>
        <dbReference type="Ensembl" id="ENSCLAP00000000870.1"/>
    </source>
</evidence>
<dbReference type="InterPro" id="IPR013106">
    <property type="entry name" value="Ig_V-set"/>
</dbReference>
<dbReference type="GO" id="GO:0005576">
    <property type="term" value="C:extracellular region"/>
    <property type="evidence" value="ECO:0007669"/>
    <property type="project" value="UniProtKB-ARBA"/>
</dbReference>
<dbReference type="GO" id="GO:0019814">
    <property type="term" value="C:immunoglobulin complex"/>
    <property type="evidence" value="ECO:0007669"/>
    <property type="project" value="UniProtKB-KW"/>
</dbReference>
<evidence type="ECO:0000256" key="3">
    <source>
        <dbReference type="ARBA" id="ARBA00043265"/>
    </source>
</evidence>
<evidence type="ECO:0000256" key="4">
    <source>
        <dbReference type="SAM" id="SignalP"/>
    </source>
</evidence>
<dbReference type="GO" id="GO:0002250">
    <property type="term" value="P:adaptive immune response"/>
    <property type="evidence" value="ECO:0007669"/>
    <property type="project" value="UniProtKB-KW"/>
</dbReference>
<dbReference type="InterPro" id="IPR013783">
    <property type="entry name" value="Ig-like_fold"/>
</dbReference>